<dbReference type="AlphaFoldDB" id="A0A067ETG6"/>
<evidence type="ECO:0000313" key="2">
    <source>
        <dbReference type="EMBL" id="KDO54522.1"/>
    </source>
</evidence>
<reference evidence="2 3" key="1">
    <citation type="submission" date="2014-04" db="EMBL/GenBank/DDBJ databases">
        <authorList>
            <consortium name="International Citrus Genome Consortium"/>
            <person name="Gmitter F."/>
            <person name="Chen C."/>
            <person name="Farmerie W."/>
            <person name="Harkins T."/>
            <person name="Desany B."/>
            <person name="Mohiuddin M."/>
            <person name="Kodira C."/>
            <person name="Borodovsky M."/>
            <person name="Lomsadze A."/>
            <person name="Burns P."/>
            <person name="Jenkins J."/>
            <person name="Prochnik S."/>
            <person name="Shu S."/>
            <person name="Chapman J."/>
            <person name="Pitluck S."/>
            <person name="Schmutz J."/>
            <person name="Rokhsar D."/>
        </authorList>
    </citation>
    <scope>NUCLEOTIDE SEQUENCE</scope>
</reference>
<evidence type="ECO:0000313" key="3">
    <source>
        <dbReference type="Proteomes" id="UP000027120"/>
    </source>
</evidence>
<evidence type="ECO:0000256" key="1">
    <source>
        <dbReference type="SAM" id="Phobius"/>
    </source>
</evidence>
<keyword evidence="1" id="KW-1133">Transmembrane helix</keyword>
<dbReference type="EMBL" id="KK784995">
    <property type="protein sequence ID" value="KDO54522.1"/>
    <property type="molecule type" value="Genomic_DNA"/>
</dbReference>
<protein>
    <submittedName>
        <fullName evidence="2">Uncharacterized protein</fullName>
    </submittedName>
</protein>
<dbReference type="Proteomes" id="UP000027120">
    <property type="component" value="Unassembled WGS sequence"/>
</dbReference>
<keyword evidence="3" id="KW-1185">Reference proteome</keyword>
<accession>A0A067ETG6</accession>
<gene>
    <name evidence="2" type="ORF">CISIN_1g042268mg</name>
</gene>
<keyword evidence="1" id="KW-0472">Membrane</keyword>
<sequence>MSRPLGADAGDILSSSSFLICTICFASILLNLRIPILGVLFKSALKLLKDINYPYLPFIILFKQPKESLCHLI</sequence>
<organism evidence="2 3">
    <name type="scientific">Citrus sinensis</name>
    <name type="common">Sweet orange</name>
    <name type="synonym">Citrus aurantium var. sinensis</name>
    <dbReference type="NCBI Taxonomy" id="2711"/>
    <lineage>
        <taxon>Eukaryota</taxon>
        <taxon>Viridiplantae</taxon>
        <taxon>Streptophyta</taxon>
        <taxon>Embryophyta</taxon>
        <taxon>Tracheophyta</taxon>
        <taxon>Spermatophyta</taxon>
        <taxon>Magnoliopsida</taxon>
        <taxon>eudicotyledons</taxon>
        <taxon>Gunneridae</taxon>
        <taxon>Pentapetalae</taxon>
        <taxon>rosids</taxon>
        <taxon>malvids</taxon>
        <taxon>Sapindales</taxon>
        <taxon>Rutaceae</taxon>
        <taxon>Aurantioideae</taxon>
        <taxon>Citrus</taxon>
    </lineage>
</organism>
<feature type="transmembrane region" description="Helical" evidence="1">
    <location>
        <begin position="12"/>
        <end position="32"/>
    </location>
</feature>
<keyword evidence="1" id="KW-0812">Transmembrane</keyword>
<name>A0A067ETG6_CITSI</name>
<proteinExistence type="predicted"/>